<feature type="transmembrane region" description="Helical" evidence="9">
    <location>
        <begin position="802"/>
        <end position="827"/>
    </location>
</feature>
<dbReference type="InterPro" id="IPR013525">
    <property type="entry name" value="ABC2_TM"/>
</dbReference>
<dbReference type="Gene3D" id="3.40.50.300">
    <property type="entry name" value="P-loop containing nucleotide triphosphate hydrolases"/>
    <property type="match status" value="2"/>
</dbReference>
<feature type="domain" description="ABC transmembrane type-2" evidence="11">
    <location>
        <begin position="684"/>
        <end position="916"/>
    </location>
</feature>
<evidence type="ECO:0000256" key="6">
    <source>
        <dbReference type="ARBA" id="ARBA00022989"/>
    </source>
</evidence>
<evidence type="ECO:0000256" key="9">
    <source>
        <dbReference type="SAM" id="Phobius"/>
    </source>
</evidence>
<dbReference type="PROSITE" id="PS00211">
    <property type="entry name" value="ABC_TRANSPORTER_1"/>
    <property type="match status" value="1"/>
</dbReference>
<evidence type="ECO:0000256" key="8">
    <source>
        <dbReference type="SAM" id="MobiDB-lite"/>
    </source>
</evidence>
<dbReference type="AlphaFoldDB" id="A0AAQ3V0Q4"/>
<evidence type="ECO:0000259" key="11">
    <source>
        <dbReference type="PROSITE" id="PS51012"/>
    </source>
</evidence>
<dbReference type="Gene3D" id="3.40.1710.10">
    <property type="entry name" value="abc type-2 transporter like domain"/>
    <property type="match status" value="1"/>
</dbReference>
<dbReference type="GO" id="GO:0016887">
    <property type="term" value="F:ATP hydrolysis activity"/>
    <property type="evidence" value="ECO:0007669"/>
    <property type="project" value="InterPro"/>
</dbReference>
<feature type="region of interest" description="Disordered" evidence="8">
    <location>
        <begin position="511"/>
        <end position="539"/>
    </location>
</feature>
<dbReference type="SMART" id="SM00382">
    <property type="entry name" value="AAA"/>
    <property type="match status" value="2"/>
</dbReference>
<keyword evidence="6 9" id="KW-1133">Transmembrane helix</keyword>
<reference evidence="12" key="1">
    <citation type="submission" date="2024-02" db="EMBL/GenBank/DDBJ databases">
        <title>Neisseria leonii sp. nov.</title>
        <authorList>
            <person name="Boutroux M."/>
            <person name="Favre-Rochex S."/>
            <person name="Gorgette O."/>
            <person name="Touak G."/>
            <person name="Muhle E."/>
            <person name="Chesneau O."/>
            <person name="Clermont D."/>
            <person name="Rahi P."/>
        </authorList>
    </citation>
    <scope>NUCLEOTIDE SEQUENCE</scope>
    <source>
        <strain evidence="12">51.81</strain>
    </source>
</reference>
<evidence type="ECO:0000313" key="13">
    <source>
        <dbReference type="Proteomes" id="UP001149607"/>
    </source>
</evidence>
<evidence type="ECO:0000256" key="5">
    <source>
        <dbReference type="ARBA" id="ARBA00022840"/>
    </source>
</evidence>
<dbReference type="InterPro" id="IPR017871">
    <property type="entry name" value="ABC_transporter-like_CS"/>
</dbReference>
<dbReference type="Pfam" id="PF00005">
    <property type="entry name" value="ABC_tran"/>
    <property type="match status" value="2"/>
</dbReference>
<dbReference type="SUPFAM" id="SSF52540">
    <property type="entry name" value="P-loop containing nucleoside triphosphate hydrolases"/>
    <property type="match status" value="2"/>
</dbReference>
<evidence type="ECO:0000256" key="3">
    <source>
        <dbReference type="ARBA" id="ARBA00022692"/>
    </source>
</evidence>
<dbReference type="PROSITE" id="PS50893">
    <property type="entry name" value="ABC_TRANSPORTER_2"/>
    <property type="match status" value="2"/>
</dbReference>
<organism evidence="12 13">
    <name type="scientific">Neisseria leonii</name>
    <dbReference type="NCBI Taxonomy" id="2995413"/>
    <lineage>
        <taxon>Bacteria</taxon>
        <taxon>Pseudomonadati</taxon>
        <taxon>Pseudomonadota</taxon>
        <taxon>Betaproteobacteria</taxon>
        <taxon>Neisseriales</taxon>
        <taxon>Neisseriaceae</taxon>
        <taxon>Neisseria</taxon>
    </lineage>
</organism>
<dbReference type="Proteomes" id="UP001149607">
    <property type="component" value="Chromosome"/>
</dbReference>
<dbReference type="GO" id="GO:0005524">
    <property type="term" value="F:ATP binding"/>
    <property type="evidence" value="ECO:0007669"/>
    <property type="project" value="UniProtKB-KW"/>
</dbReference>
<keyword evidence="7 9" id="KW-0472">Membrane</keyword>
<dbReference type="GO" id="GO:0140359">
    <property type="term" value="F:ABC-type transporter activity"/>
    <property type="evidence" value="ECO:0007669"/>
    <property type="project" value="InterPro"/>
</dbReference>
<keyword evidence="13" id="KW-1185">Reference proteome</keyword>
<dbReference type="InterPro" id="IPR047817">
    <property type="entry name" value="ABC2_TM_bact-type"/>
</dbReference>
<dbReference type="Pfam" id="PF12698">
    <property type="entry name" value="ABC2_membrane_3"/>
    <property type="match status" value="1"/>
</dbReference>
<proteinExistence type="predicted"/>
<feature type="transmembrane region" description="Helical" evidence="9">
    <location>
        <begin position="775"/>
        <end position="796"/>
    </location>
</feature>
<feature type="transmembrane region" description="Helical" evidence="9">
    <location>
        <begin position="723"/>
        <end position="746"/>
    </location>
</feature>
<feature type="transmembrane region" description="Helical" evidence="9">
    <location>
        <begin position="891"/>
        <end position="913"/>
    </location>
</feature>
<name>A0AAQ3V0Q4_9NEIS</name>
<dbReference type="GO" id="GO:0016020">
    <property type="term" value="C:membrane"/>
    <property type="evidence" value="ECO:0007669"/>
    <property type="project" value="UniProtKB-SubCell"/>
</dbReference>
<feature type="domain" description="ABC transporter" evidence="10">
    <location>
        <begin position="9"/>
        <end position="244"/>
    </location>
</feature>
<feature type="domain" description="ABC transporter" evidence="10">
    <location>
        <begin position="274"/>
        <end position="502"/>
    </location>
</feature>
<evidence type="ECO:0000256" key="7">
    <source>
        <dbReference type="ARBA" id="ARBA00023136"/>
    </source>
</evidence>
<dbReference type="PROSITE" id="PS51012">
    <property type="entry name" value="ABC_TM2"/>
    <property type="match status" value="1"/>
</dbReference>
<evidence type="ECO:0000256" key="2">
    <source>
        <dbReference type="ARBA" id="ARBA00022475"/>
    </source>
</evidence>
<dbReference type="InterPro" id="IPR047651">
    <property type="entry name" value="ABC2_perm_RbbA"/>
</dbReference>
<dbReference type="PANTHER" id="PTHR43038">
    <property type="entry name" value="ATP-BINDING CASSETTE, SUB-FAMILY H, MEMBER 1"/>
    <property type="match status" value="1"/>
</dbReference>
<dbReference type="InterPro" id="IPR027417">
    <property type="entry name" value="P-loop_NTPase"/>
</dbReference>
<dbReference type="PANTHER" id="PTHR43038:SF4">
    <property type="entry name" value="RIBOSOME-ASSOCIATED ATPASE"/>
    <property type="match status" value="1"/>
</dbReference>
<keyword evidence="4" id="KW-0547">Nucleotide-binding</keyword>
<evidence type="ECO:0000256" key="4">
    <source>
        <dbReference type="ARBA" id="ARBA00022741"/>
    </source>
</evidence>
<protein>
    <submittedName>
        <fullName evidence="12">Ribosome-associated ATPase/putative transporter RbbA</fullName>
    </submittedName>
</protein>
<evidence type="ECO:0000256" key="1">
    <source>
        <dbReference type="ARBA" id="ARBA00004141"/>
    </source>
</evidence>
<gene>
    <name evidence="12" type="primary">rbbA</name>
    <name evidence="12" type="ORF">V9W64_02035</name>
</gene>
<sequence length="917" mass="97882">MKMKQIPAVALSAVSYRYGKTEALKSVSLSLPRGSTVGLIGPDGVGKSTLLSLIAGVRAVQDGRVEVLGGDMADKHVRRALSHRTAYMPQGLGKNLYPTLSVEENIAFHAGLFGLYGQTRKQRMARLLEATGLSPFAGRAAGKLSGGMKQKLSLCCALVHNPELLILDEPTTGVDPLSRRQFWALVDALRAEVPQMTVLVATAYIEEAEQFEYLLAMDEGRLLADAPTREVMARLGTDNLEAAYIRLLPEAKQAGAGEVAITPFVPLPDAPPAMEAEGLSKTFGDFTAVDRVGFTIAQGEIFGFLGANGCGKSTTMKMLTGLLPPTSGSARLLGKPADAGSLAVKKRVGYMSQSFSLYEELSVRQNLQLHADLYGLADGAEAVGRALADFDLTAAAEAKPAALPLGIRQRLQLAAACLHKPEVLILDEPTSGVDPAARDLFWRKLGELSRQERITIFVSTHFMNEALRCDRISLMDKGRVLAEGTPQQVIAASGQADLEAAFIHYLEQNAEPGPSENRAGNSAVAETAPPERKKHGAWRPFSDGLRGRLDAVYTFAVRESRELLRDKIRLFFAALGPAVLLASLGWAISFDVSGLTFAVSDRDRSAHSRAFVEPFAGSAYFAGRPPPESDGAGLRLLQRGQAALLIDIPPGFGRDVAAGRQTEVGFTVDGTAPFNAANIEAYTAAIVGGYNREILKTRGIDLPAAAELVLRFLYNQEFKSVNAMVPGVLMLVLTMIPAVMSALAVVRERESGTIQNLYASPASVPQYLLGKQLPYIAMGMLNFLLLSAMTVFWFGVPMSGSFAATLLGGVLLVCASTALGLLISSFVKSQTAAFFLSTIGTMTPAVNFSGLMYPVATLSGGAYAVGVGFPASWFGTVSRGGFTKGLGFADFLPQYAVLLLFAAVYFALACLFLKKQE</sequence>
<keyword evidence="2" id="KW-1003">Cell membrane</keyword>
<dbReference type="InterPro" id="IPR003439">
    <property type="entry name" value="ABC_transporter-like_ATP-bd"/>
</dbReference>
<comment type="subcellular location">
    <subcellularLocation>
        <location evidence="1">Membrane</location>
        <topology evidence="1">Multi-pass membrane protein</topology>
    </subcellularLocation>
</comment>
<evidence type="ECO:0000259" key="10">
    <source>
        <dbReference type="PROSITE" id="PS50893"/>
    </source>
</evidence>
<keyword evidence="3 9" id="KW-0812">Transmembrane</keyword>
<evidence type="ECO:0000313" key="12">
    <source>
        <dbReference type="EMBL" id="WWY03545.1"/>
    </source>
</evidence>
<dbReference type="EMBL" id="CP146598">
    <property type="protein sequence ID" value="WWY03545.1"/>
    <property type="molecule type" value="Genomic_DNA"/>
</dbReference>
<dbReference type="InterPro" id="IPR003593">
    <property type="entry name" value="AAA+_ATPase"/>
</dbReference>
<dbReference type="CDD" id="cd03230">
    <property type="entry name" value="ABC_DR_subfamily_A"/>
    <property type="match status" value="2"/>
</dbReference>
<accession>A0AAQ3V0Q4</accession>
<dbReference type="NCBIfam" id="NF033858">
    <property type="entry name" value="ABC2_perm_RbbA"/>
    <property type="match status" value="1"/>
</dbReference>
<keyword evidence="5" id="KW-0067">ATP-binding</keyword>